<name>A0ABS4DB11_9CHLR</name>
<dbReference type="Proteomes" id="UP001193081">
    <property type="component" value="Unassembled WGS sequence"/>
</dbReference>
<dbReference type="InterPro" id="IPR027417">
    <property type="entry name" value="P-loop_NTPase"/>
</dbReference>
<evidence type="ECO:0000313" key="5">
    <source>
        <dbReference type="EMBL" id="MBP1466484.1"/>
    </source>
</evidence>
<protein>
    <submittedName>
        <fullName evidence="5">AAA family ATPase</fullName>
    </submittedName>
</protein>
<evidence type="ECO:0000256" key="3">
    <source>
        <dbReference type="ARBA" id="ARBA00022840"/>
    </source>
</evidence>
<dbReference type="Gene3D" id="1.10.8.60">
    <property type="match status" value="2"/>
</dbReference>
<comment type="similarity">
    <text evidence="1">Belongs to the CbxX/CfxQ family.</text>
</comment>
<proteinExistence type="inferred from homology"/>
<gene>
    <name evidence="5" type="ORF">EYB53_012285</name>
</gene>
<dbReference type="CDD" id="cd00009">
    <property type="entry name" value="AAA"/>
    <property type="match status" value="2"/>
</dbReference>
<evidence type="ECO:0000313" key="6">
    <source>
        <dbReference type="Proteomes" id="UP001193081"/>
    </source>
</evidence>
<dbReference type="InterPro" id="IPR003593">
    <property type="entry name" value="AAA+_ATPase"/>
</dbReference>
<dbReference type="SMART" id="SM00382">
    <property type="entry name" value="AAA"/>
    <property type="match status" value="2"/>
</dbReference>
<evidence type="ECO:0000256" key="1">
    <source>
        <dbReference type="ARBA" id="ARBA00010378"/>
    </source>
</evidence>
<evidence type="ECO:0000259" key="4">
    <source>
        <dbReference type="SMART" id="SM00382"/>
    </source>
</evidence>
<feature type="domain" description="AAA+ ATPase" evidence="4">
    <location>
        <begin position="346"/>
        <end position="487"/>
    </location>
</feature>
<dbReference type="InterPro" id="IPR009003">
    <property type="entry name" value="Peptidase_S1_PA"/>
</dbReference>
<feature type="domain" description="AAA+ ATPase" evidence="4">
    <location>
        <begin position="624"/>
        <end position="763"/>
    </location>
</feature>
<accession>A0ABS4DB11</accession>
<dbReference type="Gene3D" id="3.40.50.300">
    <property type="entry name" value="P-loop containing nucleotide triphosphate hydrolases"/>
    <property type="match status" value="2"/>
</dbReference>
<dbReference type="InterPro" id="IPR043504">
    <property type="entry name" value="Peptidase_S1_PA_chymotrypsin"/>
</dbReference>
<sequence>MAVERLRQVLRFDRGHRFFVLYGSGVNDQFITEDYLECGLPQALHRLLREHGFRRIVFFTTHSGGLYCLDRDSQQACLPSPAVAVAGQASASMQRVRTRGPLGKQSLLPQAPVHSGTTVPRHGHGMSDIHAVSLLDTLMQQLSPQTAVILLQAETTLRFFDDQRTLAGRVGEWARLPSRNTNICCFVFSSATYADLHAAVAHLPLPELRACVEHQREGRQSYSIVRLSEPDVEELNRLIDLVRLQDSVRVAWLERARLTTWMAAEGINVREWLSRLRTTRQFDQATARTQQWFQASVMTEVSPWDRLDALIGLQTVKERIKALSALMTDAAERYQHGLIEQSSEPPTLHLVFTGNPGTGKTTVARLMGEIYRDLGLLRRGHLVEVATAADLVAEHVGGTSIKTNEVIDRALDGVLFIDEAYQLADPARGNFGQEAVNTLLTRMENERERLMVIVAGYPHEMKQFVASNPGLSRRFPDDNKIHFPDYDPSELLQIVLQMLQSKGLPCPPETEVRLGEVVGGIYATRDEQFGNAGVMRNLAESMERQRAVRRRQHKLPVDTPLMPADLPPDAQRFLEAPIPDLEAVLADLNQLVGLGSVKDWVRGQVALLRFEQAQRQRGVMTAPRSLHMLFVGNPGTGKTTVARLMGRIFRALGLLRRGHVIEASRSDLVAGYVGQTEPKTKKIIKDALDGVLFIDEAYALAQGGPQDFGHEALTELNRAMENHRDRLVVIAAGYPREMQQFQASNSGLTSRFMSVEFPDYTPDEWLIILDQMAVAEGCTVTPEAAAAARSYLLAQQVANPQAFGNARSVRALFEAMKMHMAERLFAAGGAWDATSPVCLMAADVPGWEQDPASPPVVAPRFYPLQRYLPAPLDHSRALSLAEAQAATGYIVVQTRHGEQGSGTGFVVTPQGHMLTAYHVVAEAAQIQVALDSDATAWLDAELVGWDAQADLAVLCLPPGTYPWVPLAPPQIQCQLGDLVRVLSYPLGEQLGREITLTDGTVSALRRQDGIAIVQISATVTHGSSGAPLFRQTDLHVLGVIHGGIRQEIASGLNFAVHVNEVYRCFGALPPGD</sequence>
<dbReference type="PANTHER" id="PTHR43392">
    <property type="entry name" value="AAA-TYPE ATPASE FAMILY PROTEIN / ANKYRIN REPEAT FAMILY PROTEIN"/>
    <property type="match status" value="1"/>
</dbReference>
<dbReference type="Pfam" id="PF13365">
    <property type="entry name" value="Trypsin_2"/>
    <property type="match status" value="1"/>
</dbReference>
<comment type="caution">
    <text evidence="5">The sequence shown here is derived from an EMBL/GenBank/DDBJ whole genome shotgun (WGS) entry which is preliminary data.</text>
</comment>
<dbReference type="InterPro" id="IPR003959">
    <property type="entry name" value="ATPase_AAA_core"/>
</dbReference>
<dbReference type="InterPro" id="IPR050773">
    <property type="entry name" value="CbxX/CfxQ_RuBisCO_ESX"/>
</dbReference>
<evidence type="ECO:0000256" key="2">
    <source>
        <dbReference type="ARBA" id="ARBA00022741"/>
    </source>
</evidence>
<dbReference type="SUPFAM" id="SSF50494">
    <property type="entry name" value="Trypsin-like serine proteases"/>
    <property type="match status" value="1"/>
</dbReference>
<reference evidence="5 6" key="1">
    <citation type="submission" date="2021-03" db="EMBL/GenBank/DDBJ databases">
        <authorList>
            <person name="Grouzdev D.S."/>
        </authorList>
    </citation>
    <scope>NUCLEOTIDE SEQUENCE [LARGE SCALE GENOMIC DNA]</scope>
    <source>
        <strain evidence="5 6">M50-1</strain>
    </source>
</reference>
<dbReference type="Pfam" id="PF00004">
    <property type="entry name" value="AAA"/>
    <property type="match status" value="2"/>
</dbReference>
<organism evidence="5 6">
    <name type="scientific">Candidatus Chloroploca mongolica</name>
    <dbReference type="NCBI Taxonomy" id="2528176"/>
    <lineage>
        <taxon>Bacteria</taxon>
        <taxon>Bacillati</taxon>
        <taxon>Chloroflexota</taxon>
        <taxon>Chloroflexia</taxon>
        <taxon>Chloroflexales</taxon>
        <taxon>Chloroflexineae</taxon>
        <taxon>Oscillochloridaceae</taxon>
        <taxon>Candidatus Chloroploca</taxon>
    </lineage>
</organism>
<dbReference type="EMBL" id="SIJK02000020">
    <property type="protein sequence ID" value="MBP1466484.1"/>
    <property type="molecule type" value="Genomic_DNA"/>
</dbReference>
<keyword evidence="3" id="KW-0067">ATP-binding</keyword>
<dbReference type="PRINTS" id="PR00819">
    <property type="entry name" value="CBXCFQXSUPER"/>
</dbReference>
<dbReference type="InterPro" id="IPR041627">
    <property type="entry name" value="AAA_lid_6"/>
</dbReference>
<dbReference type="Gene3D" id="2.40.10.10">
    <property type="entry name" value="Trypsin-like serine proteases"/>
    <property type="match status" value="2"/>
</dbReference>
<dbReference type="PANTHER" id="PTHR43392:SF2">
    <property type="entry name" value="AAA-TYPE ATPASE FAMILY PROTEIN _ ANKYRIN REPEAT FAMILY PROTEIN"/>
    <property type="match status" value="1"/>
</dbReference>
<dbReference type="RefSeq" id="WP_135478481.1">
    <property type="nucleotide sequence ID" value="NZ_SIJK02000020.1"/>
</dbReference>
<keyword evidence="2" id="KW-0547">Nucleotide-binding</keyword>
<dbReference type="InterPro" id="IPR000641">
    <property type="entry name" value="CbxX/CfxQ"/>
</dbReference>
<dbReference type="Pfam" id="PF17866">
    <property type="entry name" value="AAA_lid_6"/>
    <property type="match status" value="2"/>
</dbReference>
<dbReference type="SUPFAM" id="SSF52540">
    <property type="entry name" value="P-loop containing nucleoside triphosphate hydrolases"/>
    <property type="match status" value="2"/>
</dbReference>
<keyword evidence="6" id="KW-1185">Reference proteome</keyword>